<evidence type="ECO:0000259" key="4">
    <source>
        <dbReference type="PROSITE" id="PS51459"/>
    </source>
</evidence>
<sequence>MNELKLSGKFKSFSLLNKELSNEDLVNYINKYKENIMKYDFKFYELFSSNNIEGNRMTIEETRVVLEKGTVEARVKDIIEALNLEKAMKKYAQLETLSLEIILDIHKIITNLVIEEEEWSGRLRDGSVAITNSLHRPPRFKDVPEKLKESINKFNKSDKKIDDVFRLKLEFVEIHPFYDRNGRTSRVIQNALLSNMYMPRLIIRPQDKQHYYKALEDATVYGNRMGFIRFSLLYTLFMCVNGMEFIKEIK</sequence>
<evidence type="ECO:0000256" key="1">
    <source>
        <dbReference type="PIRSR" id="PIRSR640198-1"/>
    </source>
</evidence>
<dbReference type="PATRIC" id="fig|1294142.3.peg.2363"/>
<keyword evidence="6" id="KW-1185">Reference proteome</keyword>
<dbReference type="PANTHER" id="PTHR13504:SF38">
    <property type="entry name" value="FIDO DOMAIN-CONTAINING PROTEIN"/>
    <property type="match status" value="1"/>
</dbReference>
<accession>U2N7E8</accession>
<evidence type="ECO:0000313" key="6">
    <source>
        <dbReference type="Proteomes" id="UP000016721"/>
    </source>
</evidence>
<comment type="caution">
    <text evidence="5">The sequence shown here is derived from an EMBL/GenBank/DDBJ whole genome shotgun (WGS) entry which is preliminary data.</text>
</comment>
<dbReference type="InterPro" id="IPR036597">
    <property type="entry name" value="Fido-like_dom_sf"/>
</dbReference>
<dbReference type="InterPro" id="IPR040198">
    <property type="entry name" value="Fido_containing"/>
</dbReference>
<proteinExistence type="predicted"/>
<name>U2N7E8_9CLOT</name>
<evidence type="ECO:0000256" key="2">
    <source>
        <dbReference type="PIRSR" id="PIRSR640198-2"/>
    </source>
</evidence>
<organism evidence="5 6">
    <name type="scientific">Clostridium intestinale URNW</name>
    <dbReference type="NCBI Taxonomy" id="1294142"/>
    <lineage>
        <taxon>Bacteria</taxon>
        <taxon>Bacillati</taxon>
        <taxon>Bacillota</taxon>
        <taxon>Clostridia</taxon>
        <taxon>Eubacteriales</taxon>
        <taxon>Clostridiaceae</taxon>
        <taxon>Clostridium</taxon>
    </lineage>
</organism>
<dbReference type="SUPFAM" id="SSF140931">
    <property type="entry name" value="Fic-like"/>
    <property type="match status" value="1"/>
</dbReference>
<dbReference type="HOGENOM" id="CLU_1109905_0_0_9"/>
<keyword evidence="2" id="KW-0547">Nucleotide-binding</keyword>
<dbReference type="eggNOG" id="COG3177">
    <property type="taxonomic scope" value="Bacteria"/>
</dbReference>
<dbReference type="AlphaFoldDB" id="U2N7E8"/>
<feature type="active site" evidence="1">
    <location>
        <position position="175"/>
    </location>
</feature>
<protein>
    <submittedName>
        <fullName evidence="5">Fic family protein</fullName>
    </submittedName>
</protein>
<feature type="site" description="Important for autoinhibition of adenylyltransferase activity" evidence="3">
    <location>
        <position position="53"/>
    </location>
</feature>
<gene>
    <name evidence="5" type="ORF">CINTURNW_2291</name>
</gene>
<dbReference type="STRING" id="1294142.CINTURNW_2291"/>
<dbReference type="Proteomes" id="UP000016721">
    <property type="component" value="Unassembled WGS sequence"/>
</dbReference>
<feature type="binding site" evidence="2">
    <location>
        <begin position="211"/>
        <end position="212"/>
    </location>
    <ligand>
        <name>ATP</name>
        <dbReference type="ChEBI" id="CHEBI:30616"/>
    </ligand>
</feature>
<dbReference type="Pfam" id="PF02661">
    <property type="entry name" value="Fic"/>
    <property type="match status" value="1"/>
</dbReference>
<dbReference type="RefSeq" id="WP_021802287.1">
    <property type="nucleotide sequence ID" value="NZ_KI273145.1"/>
</dbReference>
<reference evidence="5 6" key="1">
    <citation type="journal article" date="2013" name="Genome Announc.">
        <title>Draft Genome Sequence of the Hydrogen- and Ethanol-Producing Bacterium Clostridium intestinale Strain URNW.</title>
        <authorList>
            <person name="Lal S."/>
            <person name="Ramachandran U."/>
            <person name="Zhang X."/>
            <person name="Sparling R."/>
            <person name="Levin D.B."/>
        </authorList>
    </citation>
    <scope>NUCLEOTIDE SEQUENCE [LARGE SCALE GENOMIC DNA]</scope>
    <source>
        <strain evidence="5 6">URNW</strain>
    </source>
</reference>
<dbReference type="InterPro" id="IPR003812">
    <property type="entry name" value="Fido"/>
</dbReference>
<dbReference type="EMBL" id="APJA01000012">
    <property type="protein sequence ID" value="ERK31432.1"/>
    <property type="molecule type" value="Genomic_DNA"/>
</dbReference>
<dbReference type="GO" id="GO:0005524">
    <property type="term" value="F:ATP binding"/>
    <property type="evidence" value="ECO:0007669"/>
    <property type="project" value="UniProtKB-KW"/>
</dbReference>
<dbReference type="PROSITE" id="PS51459">
    <property type="entry name" value="FIDO"/>
    <property type="match status" value="1"/>
</dbReference>
<dbReference type="PANTHER" id="PTHR13504">
    <property type="entry name" value="FIDO DOMAIN-CONTAINING PROTEIN DDB_G0283145"/>
    <property type="match status" value="1"/>
</dbReference>
<keyword evidence="2" id="KW-0067">ATP-binding</keyword>
<evidence type="ECO:0000256" key="3">
    <source>
        <dbReference type="PIRSR" id="PIRSR640198-3"/>
    </source>
</evidence>
<feature type="binding site" evidence="2">
    <location>
        <begin position="179"/>
        <end position="186"/>
    </location>
    <ligand>
        <name>ATP</name>
        <dbReference type="ChEBI" id="CHEBI:30616"/>
    </ligand>
</feature>
<dbReference type="OrthoDB" id="9813719at2"/>
<evidence type="ECO:0000313" key="5">
    <source>
        <dbReference type="EMBL" id="ERK31432.1"/>
    </source>
</evidence>
<dbReference type="Gene3D" id="1.10.3290.10">
    <property type="entry name" value="Fido-like domain"/>
    <property type="match status" value="1"/>
</dbReference>
<feature type="domain" description="Fido" evidence="4">
    <location>
        <begin position="97"/>
        <end position="233"/>
    </location>
</feature>